<feature type="transmembrane region" description="Helical" evidence="1">
    <location>
        <begin position="210"/>
        <end position="232"/>
    </location>
</feature>
<reference evidence="3 4" key="1">
    <citation type="journal article" date="2019" name="Int. J. Syst. Evol. Microbiol.">
        <title>The Global Catalogue of Microorganisms (GCM) 10K type strain sequencing project: providing services to taxonomists for standard genome sequencing and annotation.</title>
        <authorList>
            <consortium name="The Broad Institute Genomics Platform"/>
            <consortium name="The Broad Institute Genome Sequencing Center for Infectious Disease"/>
            <person name="Wu L."/>
            <person name="Ma J."/>
        </authorList>
    </citation>
    <scope>NUCLEOTIDE SEQUENCE [LARGE SCALE GENOMIC DNA]</scope>
    <source>
        <strain evidence="3 4">JCM 13316</strain>
    </source>
</reference>
<feature type="domain" description="Heparan-alpha-glucosaminide N-acetyltransferase catalytic" evidence="2">
    <location>
        <begin position="5"/>
        <end position="205"/>
    </location>
</feature>
<proteinExistence type="predicted"/>
<dbReference type="InterPro" id="IPR012429">
    <property type="entry name" value="HGSNAT_cat"/>
</dbReference>
<feature type="transmembrane region" description="Helical" evidence="1">
    <location>
        <begin position="12"/>
        <end position="29"/>
    </location>
</feature>
<gene>
    <name evidence="3" type="ORF">GCM10009688_30560</name>
</gene>
<keyword evidence="1" id="KW-0472">Membrane</keyword>
<feature type="transmembrane region" description="Helical" evidence="1">
    <location>
        <begin position="49"/>
        <end position="69"/>
    </location>
</feature>
<keyword evidence="4" id="KW-1185">Reference proteome</keyword>
<evidence type="ECO:0000313" key="4">
    <source>
        <dbReference type="Proteomes" id="UP001500784"/>
    </source>
</evidence>
<feature type="transmembrane region" description="Helical" evidence="1">
    <location>
        <begin position="177"/>
        <end position="198"/>
    </location>
</feature>
<feature type="transmembrane region" description="Helical" evidence="1">
    <location>
        <begin position="81"/>
        <end position="98"/>
    </location>
</feature>
<dbReference type="Proteomes" id="UP001500784">
    <property type="component" value="Unassembled WGS sequence"/>
</dbReference>
<sequence>MSRTRLTGIDAARGVALLGMMSTHIFPLYDPATGEPTFVALAFSGRASALFAVVAGIGLALLTGGMNPGTGRSPGASRRGIAARAVVIALVGLLLGGLDTSIAIILFHYAVLFLMVLPFTSMSLGKLAAWAGAWICFSPVLAYLVRPWLLENLNPPEVGGNITWEHFAEPATLAADVFFTGFYPTVQWLSYLLVGMVIGRLNLQALGVQAGLVIGGIFTALAAKFISAYLLIDAGGFAELLATESGSRWPIGRMLEVNLTGVEQSGSWWWLAVSAPHSGTTLDLLHTCGTSAAVVGICLLLTRARPNLLLPLSAAGAMTLTLYSMHIWVMALVDAQEPPLDPSWVFWLQAVAAVLIGIAFFKLGSRGPLETVASGASRLARDGKLTGDRR</sequence>
<feature type="transmembrane region" description="Helical" evidence="1">
    <location>
        <begin position="127"/>
        <end position="145"/>
    </location>
</feature>
<feature type="transmembrane region" description="Helical" evidence="1">
    <location>
        <begin position="344"/>
        <end position="361"/>
    </location>
</feature>
<comment type="caution">
    <text evidence="3">The sequence shown here is derived from an EMBL/GenBank/DDBJ whole genome shotgun (WGS) entry which is preliminary data.</text>
</comment>
<feature type="transmembrane region" description="Helical" evidence="1">
    <location>
        <begin position="104"/>
        <end position="120"/>
    </location>
</feature>
<dbReference type="RefSeq" id="WP_152228471.1">
    <property type="nucleotide sequence ID" value="NZ_BAAALV010000007.1"/>
</dbReference>
<evidence type="ECO:0000256" key="1">
    <source>
        <dbReference type="SAM" id="Phobius"/>
    </source>
</evidence>
<evidence type="ECO:0000313" key="3">
    <source>
        <dbReference type="EMBL" id="GAA1923359.1"/>
    </source>
</evidence>
<dbReference type="Pfam" id="PF07786">
    <property type="entry name" value="HGSNAT_cat"/>
    <property type="match status" value="1"/>
</dbReference>
<organism evidence="3 4">
    <name type="scientific">Arthrobacter gandavensis</name>
    <dbReference type="NCBI Taxonomy" id="169960"/>
    <lineage>
        <taxon>Bacteria</taxon>
        <taxon>Bacillati</taxon>
        <taxon>Actinomycetota</taxon>
        <taxon>Actinomycetes</taxon>
        <taxon>Micrococcales</taxon>
        <taxon>Micrococcaceae</taxon>
        <taxon>Arthrobacter</taxon>
    </lineage>
</organism>
<name>A0ABN2PL75_9MICC</name>
<dbReference type="EMBL" id="BAAALV010000007">
    <property type="protein sequence ID" value="GAA1923359.1"/>
    <property type="molecule type" value="Genomic_DNA"/>
</dbReference>
<protein>
    <submittedName>
        <fullName evidence="3">Heparan-alpha-glucosaminide N-acetyltransferase domain-containing protein</fullName>
    </submittedName>
</protein>
<feature type="transmembrane region" description="Helical" evidence="1">
    <location>
        <begin position="284"/>
        <end position="301"/>
    </location>
</feature>
<keyword evidence="1" id="KW-0812">Transmembrane</keyword>
<accession>A0ABN2PL75</accession>
<keyword evidence="1" id="KW-1133">Transmembrane helix</keyword>
<evidence type="ECO:0000259" key="2">
    <source>
        <dbReference type="Pfam" id="PF07786"/>
    </source>
</evidence>
<feature type="transmembrane region" description="Helical" evidence="1">
    <location>
        <begin position="308"/>
        <end position="332"/>
    </location>
</feature>